<name>A0A7D5TDT7_9EURY</name>
<evidence type="ECO:0000256" key="2">
    <source>
        <dbReference type="ARBA" id="ARBA00022801"/>
    </source>
</evidence>
<proteinExistence type="inferred from homology"/>
<dbReference type="Proteomes" id="UP000509346">
    <property type="component" value="Chromosome"/>
</dbReference>
<sequence length="135" mass="15464">MDASFEHEVPVRYRDLDTYGHVNNVVYGTYCEEARVAYVEEVLGLEEIDEFTAVVVSLDIDFRSSVTELTTVDVGVSVVRMGESSFTMAYELRQRGDLVAEAETTQVFVDPETRESRPIPEDWRERVRDFEGLND</sequence>
<keyword evidence="2" id="KW-0378">Hydrolase</keyword>
<dbReference type="InterPro" id="IPR029069">
    <property type="entry name" value="HotDog_dom_sf"/>
</dbReference>
<keyword evidence="4" id="KW-1185">Reference proteome</keyword>
<dbReference type="OrthoDB" id="56956at2157"/>
<dbReference type="EMBL" id="CP058909">
    <property type="protein sequence ID" value="QLH84133.1"/>
    <property type="molecule type" value="Genomic_DNA"/>
</dbReference>
<dbReference type="CDD" id="cd00586">
    <property type="entry name" value="4HBT"/>
    <property type="match status" value="1"/>
</dbReference>
<reference evidence="3 4" key="1">
    <citation type="submission" date="2020-07" db="EMBL/GenBank/DDBJ databases">
        <title>Halosimplex litoreum sp. nov. and Halosimplex rubrum sp. nov., isolated from different salt environments.</title>
        <authorList>
            <person name="Cui H."/>
        </authorList>
    </citation>
    <scope>NUCLEOTIDE SEQUENCE [LARGE SCALE GENOMIC DNA]</scope>
    <source>
        <strain evidence="3 4">R2</strain>
    </source>
</reference>
<gene>
    <name evidence="3" type="ORF">HZS54_21935</name>
</gene>
<dbReference type="AlphaFoldDB" id="A0A7D5TDT7"/>
<dbReference type="Gene3D" id="3.10.129.10">
    <property type="entry name" value="Hotdog Thioesterase"/>
    <property type="match status" value="1"/>
</dbReference>
<dbReference type="Pfam" id="PF13279">
    <property type="entry name" value="4HBT_2"/>
    <property type="match status" value="1"/>
</dbReference>
<evidence type="ECO:0000256" key="1">
    <source>
        <dbReference type="ARBA" id="ARBA00005953"/>
    </source>
</evidence>
<dbReference type="PANTHER" id="PTHR31793">
    <property type="entry name" value="4-HYDROXYBENZOYL-COA THIOESTERASE FAMILY MEMBER"/>
    <property type="match status" value="1"/>
</dbReference>
<dbReference type="KEGG" id="hpel:HZS54_21935"/>
<organism evidence="3 4">
    <name type="scientific">Halosimplex pelagicum</name>
    <dbReference type="NCBI Taxonomy" id="869886"/>
    <lineage>
        <taxon>Archaea</taxon>
        <taxon>Methanobacteriati</taxon>
        <taxon>Methanobacteriota</taxon>
        <taxon>Stenosarchaea group</taxon>
        <taxon>Halobacteria</taxon>
        <taxon>Halobacteriales</taxon>
        <taxon>Haloarculaceae</taxon>
        <taxon>Halosimplex</taxon>
    </lineage>
</organism>
<dbReference type="GeneID" id="56085310"/>
<dbReference type="SUPFAM" id="SSF54637">
    <property type="entry name" value="Thioesterase/thiol ester dehydrase-isomerase"/>
    <property type="match status" value="1"/>
</dbReference>
<dbReference type="InterPro" id="IPR050563">
    <property type="entry name" value="4-hydroxybenzoyl-CoA_TE"/>
</dbReference>
<protein>
    <submittedName>
        <fullName evidence="3">Acyl-CoA thioesterase</fullName>
    </submittedName>
</protein>
<evidence type="ECO:0000313" key="3">
    <source>
        <dbReference type="EMBL" id="QLH84133.1"/>
    </source>
</evidence>
<accession>A0A7D5TDT7</accession>
<comment type="similarity">
    <text evidence="1">Belongs to the 4-hydroxybenzoyl-CoA thioesterase family.</text>
</comment>
<dbReference type="GO" id="GO:0047617">
    <property type="term" value="F:fatty acyl-CoA hydrolase activity"/>
    <property type="evidence" value="ECO:0007669"/>
    <property type="project" value="TreeGrafter"/>
</dbReference>
<evidence type="ECO:0000313" key="4">
    <source>
        <dbReference type="Proteomes" id="UP000509346"/>
    </source>
</evidence>
<dbReference type="PANTHER" id="PTHR31793:SF27">
    <property type="entry name" value="NOVEL THIOESTERASE SUPERFAMILY DOMAIN AND SAPOSIN A-TYPE DOMAIN CONTAINING PROTEIN (0610012H03RIK)"/>
    <property type="match status" value="1"/>
</dbReference>
<dbReference type="RefSeq" id="WP_179919228.1">
    <property type="nucleotide sequence ID" value="NZ_CP058909.1"/>
</dbReference>